<sequence length="195" mass="22547">MKQTHKHKKFSWENWIRRFYGVQNLDEYRMAEINKIGNKAYLILLPYLSLANVAAYFLWYFQPEWAFWGMIGCNLLVLLGLNTYVATKVHRLKLDALEVEPNKVQQALKDLVWSAIKAGVFFAVWMHFSLAAIGALLGEDGMAHLTQWRYIIINALGGFFFGIVTYTVGRRRLRDGQAGLEEDLDASQEEDDHEN</sequence>
<organism evidence="2 3">
    <name type="scientific">Abiotrophia defectiva</name>
    <name type="common">Streptococcus defectivus</name>
    <dbReference type="NCBI Taxonomy" id="46125"/>
    <lineage>
        <taxon>Bacteria</taxon>
        <taxon>Bacillati</taxon>
        <taxon>Bacillota</taxon>
        <taxon>Bacilli</taxon>
        <taxon>Lactobacillales</taxon>
        <taxon>Aerococcaceae</taxon>
        <taxon>Abiotrophia</taxon>
    </lineage>
</organism>
<gene>
    <name evidence="2" type="ORF">HXK00_02550</name>
</gene>
<keyword evidence="1" id="KW-1133">Transmembrane helix</keyword>
<dbReference type="AlphaFoldDB" id="A0A929MPH6"/>
<dbReference type="EMBL" id="JABZFV010000030">
    <property type="protein sequence ID" value="MBF0934508.1"/>
    <property type="molecule type" value="Genomic_DNA"/>
</dbReference>
<keyword evidence="1" id="KW-0472">Membrane</keyword>
<feature type="transmembrane region" description="Helical" evidence="1">
    <location>
        <begin position="148"/>
        <end position="168"/>
    </location>
</feature>
<protein>
    <submittedName>
        <fullName evidence="2">DUF3278 domain-containing protein</fullName>
    </submittedName>
</protein>
<proteinExistence type="predicted"/>
<name>A0A929MPH6_ABIDE</name>
<evidence type="ECO:0000256" key="1">
    <source>
        <dbReference type="SAM" id="Phobius"/>
    </source>
</evidence>
<reference evidence="2" key="1">
    <citation type="submission" date="2020-04" db="EMBL/GenBank/DDBJ databases">
        <title>Deep metagenomics examines the oral microbiome during advanced dental caries in children, revealing novel taxa and co-occurrences with host molecules.</title>
        <authorList>
            <person name="Baker J.L."/>
            <person name="Morton J.T."/>
            <person name="Dinis M."/>
            <person name="Alvarez R."/>
            <person name="Tran N.C."/>
            <person name="Knight R."/>
            <person name="Edlund A."/>
        </authorList>
    </citation>
    <scope>NUCLEOTIDE SEQUENCE</scope>
    <source>
        <strain evidence="2">JCVI_23_bin.16</strain>
    </source>
</reference>
<comment type="caution">
    <text evidence="2">The sequence shown here is derived from an EMBL/GenBank/DDBJ whole genome shotgun (WGS) entry which is preliminary data.</text>
</comment>
<keyword evidence="1" id="KW-0812">Transmembrane</keyword>
<dbReference type="Pfam" id="PF11683">
    <property type="entry name" value="DUF3278"/>
    <property type="match status" value="1"/>
</dbReference>
<dbReference type="InterPro" id="IPR021697">
    <property type="entry name" value="DUF3278"/>
</dbReference>
<feature type="transmembrane region" description="Helical" evidence="1">
    <location>
        <begin position="65"/>
        <end position="85"/>
    </location>
</feature>
<evidence type="ECO:0000313" key="2">
    <source>
        <dbReference type="EMBL" id="MBF0934508.1"/>
    </source>
</evidence>
<accession>A0A929MPH6</accession>
<feature type="transmembrane region" description="Helical" evidence="1">
    <location>
        <begin position="40"/>
        <end position="59"/>
    </location>
</feature>
<dbReference type="Proteomes" id="UP000757900">
    <property type="component" value="Unassembled WGS sequence"/>
</dbReference>
<feature type="transmembrane region" description="Helical" evidence="1">
    <location>
        <begin position="111"/>
        <end position="136"/>
    </location>
</feature>
<evidence type="ECO:0000313" key="3">
    <source>
        <dbReference type="Proteomes" id="UP000757900"/>
    </source>
</evidence>